<name>A0A8H9G226_9SPHI</name>
<comment type="caution">
    <text evidence="2">The sequence shown here is derived from an EMBL/GenBank/DDBJ whole genome shotgun (WGS) entry which is preliminary data.</text>
</comment>
<sequence>MEHTSIMKILISQYRAVQGMLRDVTEKVPESEWDTKEYNNPNWQLIYHTIWSAKLYLSASYETYVAFSGAIEGAESLGGAKEWENAEVEVLGINSKQEVLEFIQEVEQNLENSIKQLPLEADSGFEWYPYSRLELHLNTIRHIQHHTAQLIERLKLKGITGFPWWIDENKPGEWV</sequence>
<evidence type="ECO:0000313" key="3">
    <source>
        <dbReference type="Proteomes" id="UP000614460"/>
    </source>
</evidence>
<evidence type="ECO:0000313" key="2">
    <source>
        <dbReference type="EMBL" id="GGE29584.1"/>
    </source>
</evidence>
<dbReference type="AlphaFoldDB" id="A0A8H9G226"/>
<dbReference type="RefSeq" id="WP_182499501.1">
    <property type="nucleotide sequence ID" value="NZ_BMKM01000009.1"/>
</dbReference>
<keyword evidence="3" id="KW-1185">Reference proteome</keyword>
<proteinExistence type="predicted"/>
<dbReference type="Gene3D" id="1.20.120.450">
    <property type="entry name" value="dinb family like domain"/>
    <property type="match status" value="1"/>
</dbReference>
<dbReference type="EMBL" id="BMKM01000009">
    <property type="protein sequence ID" value="GGE29584.1"/>
    <property type="molecule type" value="Genomic_DNA"/>
</dbReference>
<dbReference type="InterPro" id="IPR034660">
    <property type="entry name" value="DinB/YfiT-like"/>
</dbReference>
<dbReference type="SUPFAM" id="SSF109854">
    <property type="entry name" value="DinB/YfiT-like putative metalloenzymes"/>
    <property type="match status" value="1"/>
</dbReference>
<protein>
    <recommendedName>
        <fullName evidence="1">DinB-like domain-containing protein</fullName>
    </recommendedName>
</protein>
<dbReference type="InterPro" id="IPR024775">
    <property type="entry name" value="DinB-like"/>
</dbReference>
<reference evidence="2" key="1">
    <citation type="journal article" date="2014" name="Int. J. Syst. Evol. Microbiol.">
        <title>Complete genome sequence of Corynebacterium casei LMG S-19264T (=DSM 44701T), isolated from a smear-ripened cheese.</title>
        <authorList>
            <consortium name="US DOE Joint Genome Institute (JGI-PGF)"/>
            <person name="Walter F."/>
            <person name="Albersmeier A."/>
            <person name="Kalinowski J."/>
            <person name="Ruckert C."/>
        </authorList>
    </citation>
    <scope>NUCLEOTIDE SEQUENCE</scope>
    <source>
        <strain evidence="2">CGMCC 1.15966</strain>
    </source>
</reference>
<dbReference type="Pfam" id="PF12867">
    <property type="entry name" value="DinB_2"/>
    <property type="match status" value="1"/>
</dbReference>
<evidence type="ECO:0000259" key="1">
    <source>
        <dbReference type="Pfam" id="PF12867"/>
    </source>
</evidence>
<accession>A0A8H9G226</accession>
<reference evidence="2" key="2">
    <citation type="submission" date="2020-09" db="EMBL/GenBank/DDBJ databases">
        <authorList>
            <person name="Sun Q."/>
            <person name="Zhou Y."/>
        </authorList>
    </citation>
    <scope>NUCLEOTIDE SEQUENCE</scope>
    <source>
        <strain evidence="2">CGMCC 1.15966</strain>
    </source>
</reference>
<gene>
    <name evidence="2" type="ORF">GCM10011516_29220</name>
</gene>
<organism evidence="2 3">
    <name type="scientific">Sphingobacterium cellulitidis</name>
    <dbReference type="NCBI Taxonomy" id="1768011"/>
    <lineage>
        <taxon>Bacteria</taxon>
        <taxon>Pseudomonadati</taxon>
        <taxon>Bacteroidota</taxon>
        <taxon>Sphingobacteriia</taxon>
        <taxon>Sphingobacteriales</taxon>
        <taxon>Sphingobacteriaceae</taxon>
        <taxon>Sphingobacterium</taxon>
    </lineage>
</organism>
<feature type="domain" description="DinB-like" evidence="1">
    <location>
        <begin position="13"/>
        <end position="150"/>
    </location>
</feature>
<dbReference type="Proteomes" id="UP000614460">
    <property type="component" value="Unassembled WGS sequence"/>
</dbReference>